<keyword evidence="3 10" id="KW-0132">Cell division</keyword>
<evidence type="ECO:0000256" key="12">
    <source>
        <dbReference type="SAM" id="MobiDB-lite"/>
    </source>
</evidence>
<keyword evidence="5 10" id="KW-0995">Kinetochore</keyword>
<dbReference type="GO" id="GO:0051315">
    <property type="term" value="P:attachment of mitotic spindle microtubules to kinetochore"/>
    <property type="evidence" value="ECO:0007669"/>
    <property type="project" value="UniProtKB-UniRule"/>
</dbReference>
<evidence type="ECO:0000313" key="14">
    <source>
        <dbReference type="EMBL" id="KYM80245.1"/>
    </source>
</evidence>
<dbReference type="GO" id="GO:0031262">
    <property type="term" value="C:Ndc80 complex"/>
    <property type="evidence" value="ECO:0007669"/>
    <property type="project" value="UniProtKB-UniRule"/>
</dbReference>
<dbReference type="GO" id="GO:0005634">
    <property type="term" value="C:nucleus"/>
    <property type="evidence" value="ECO:0007669"/>
    <property type="project" value="UniProtKB-SubCell"/>
</dbReference>
<feature type="region of interest" description="Disordered" evidence="12">
    <location>
        <begin position="158"/>
        <end position="179"/>
    </location>
</feature>
<dbReference type="STRING" id="520822.A0A195B7M2"/>
<keyword evidence="4 10" id="KW-0498">Mitosis</keyword>
<evidence type="ECO:0000256" key="1">
    <source>
        <dbReference type="ARBA" id="ARBA00007050"/>
    </source>
</evidence>
<feature type="region of interest" description="Disordered" evidence="12">
    <location>
        <begin position="79"/>
        <end position="130"/>
    </location>
</feature>
<keyword evidence="2 10" id="KW-0158">Chromosome</keyword>
<evidence type="ECO:0000256" key="11">
    <source>
        <dbReference type="SAM" id="Coils"/>
    </source>
</evidence>
<keyword evidence="15" id="KW-1185">Reference proteome</keyword>
<keyword evidence="6 11" id="KW-0175">Coiled coil</keyword>
<evidence type="ECO:0000256" key="7">
    <source>
        <dbReference type="ARBA" id="ARBA00023242"/>
    </source>
</evidence>
<evidence type="ECO:0000256" key="9">
    <source>
        <dbReference type="ARBA" id="ARBA00023328"/>
    </source>
</evidence>
<evidence type="ECO:0000256" key="4">
    <source>
        <dbReference type="ARBA" id="ARBA00022776"/>
    </source>
</evidence>
<comment type="subunit">
    <text evidence="10">Component of the NDC80 complex.</text>
</comment>
<dbReference type="EMBL" id="KQ976574">
    <property type="protein sequence ID" value="KYM80245.1"/>
    <property type="molecule type" value="Genomic_DNA"/>
</dbReference>
<dbReference type="Gene3D" id="1.10.418.30">
    <property type="entry name" value="Ncd80 complex, Ncd80 subunit"/>
    <property type="match status" value="1"/>
</dbReference>
<comment type="similarity">
    <text evidence="1 10">Belongs to the NDC80/HEC1 family.</text>
</comment>
<dbReference type="Proteomes" id="UP000078540">
    <property type="component" value="Unassembled WGS sequence"/>
</dbReference>
<evidence type="ECO:0000259" key="13">
    <source>
        <dbReference type="Pfam" id="PF03801"/>
    </source>
</evidence>
<evidence type="ECO:0000313" key="15">
    <source>
        <dbReference type="Proteomes" id="UP000078540"/>
    </source>
</evidence>
<protein>
    <recommendedName>
        <fullName evidence="10">Kinetochore protein NDC80</fullName>
    </recommendedName>
</protein>
<keyword evidence="8 10" id="KW-0131">Cell cycle</keyword>
<name>A0A195B7M2_9HYME</name>
<comment type="subcellular location">
    <subcellularLocation>
        <location evidence="10">Chromosome</location>
        <location evidence="10">Centromere</location>
        <location evidence="10">Kinetochore</location>
    </subcellularLocation>
    <subcellularLocation>
        <location evidence="10">Nucleus</location>
    </subcellularLocation>
</comment>
<evidence type="ECO:0000256" key="3">
    <source>
        <dbReference type="ARBA" id="ARBA00022618"/>
    </source>
</evidence>
<reference evidence="14 15" key="1">
    <citation type="submission" date="2015-09" db="EMBL/GenBank/DDBJ databases">
        <title>Atta colombica WGS genome.</title>
        <authorList>
            <person name="Nygaard S."/>
            <person name="Hu H."/>
            <person name="Boomsma J."/>
            <person name="Zhang G."/>
        </authorList>
    </citation>
    <scope>NUCLEOTIDE SEQUENCE [LARGE SCALE GENOMIC DNA]</scope>
    <source>
        <strain evidence="14">Treedump-2</strain>
        <tissue evidence="14">Whole body</tissue>
    </source>
</reference>
<comment type="function">
    <text evidence="10">Acts as a component of the essential kinetochore-associated NDC80 complex, which is required for chromosome segregation and spindle checkpoint activity.</text>
</comment>
<dbReference type="PANTHER" id="PTHR10643">
    <property type="entry name" value="KINETOCHORE PROTEIN NDC80"/>
    <property type="match status" value="1"/>
</dbReference>
<feature type="coiled-coil region" evidence="11">
    <location>
        <begin position="363"/>
        <end position="439"/>
    </location>
</feature>
<keyword evidence="9 10" id="KW-0137">Centromere</keyword>
<dbReference type="GO" id="GO:0051301">
    <property type="term" value="P:cell division"/>
    <property type="evidence" value="ECO:0007669"/>
    <property type="project" value="UniProtKB-UniRule"/>
</dbReference>
<sequence>MKNSIEGCIFSSPGNFSCPIREASPLTLVYSFGGSAKYRPGDPIFLANAPQNSVRHRSSSNPIRVSTIERNDKSLTRTDQRKTQTLRKSKGEASHIPRPRFRSSSSDRAGSLGRKSYLKTTGRTPLRQPITPITPIRVSTKLNVPTVVLTASSSKHHVSIPIGRSPSGDRASSVGIKGPRKDTRPLLDKTYQAALLNKIDNFFYVNQYSAMLNSNGSLRPITLKMFVEVSGFLLKYLGVRHALTMANYVEELPKCAEKIHYPGKIKSWLITANAPHSWSNVLGWIGWLVEACQVKEIAFDKYQLETLPFIGTEQQAQSYKMEFQALLECYKAWTVENRDEEAELLEQYLQNVLVQQGITDDDIAQAQKELKQEEIKLQMHEEESQKLDEKLEYLQQKLASLRAKESQQSSNIKTMGDCIKKVSAETDQLNAEREVLKEQIRIGDIQYEELISIVKNQPMSKTEKENIVKKCTEIQNYIHQFDEHLKDYQKELYSLDIKFATFNNNLNKAILAYNKEVFMHIDNDVGVNFEELKLPEKGLLDPRIMDIMQEKATLIKTFKEILMKQCNETESLIRSEIAKLEKLQEEIKSLPDESKLKEEISHINKMKADAKKKKAKLIKRIENLKNEIKEMQDVMPDTQAVDFEIEEARDKLDAVVRRKTFLEQAAKQFFVELYEIIGEHRKALHNILTKDRTK</sequence>
<evidence type="ECO:0000256" key="5">
    <source>
        <dbReference type="ARBA" id="ARBA00022838"/>
    </source>
</evidence>
<dbReference type="InterPro" id="IPR038273">
    <property type="entry name" value="Ndc80_sf"/>
</dbReference>
<feature type="domain" description="Kinetochore protein Ndc80 CH" evidence="13">
    <location>
        <begin position="177"/>
        <end position="295"/>
    </location>
</feature>
<dbReference type="InterPro" id="IPR055260">
    <property type="entry name" value="Ndc80_CH"/>
</dbReference>
<organism evidence="14 15">
    <name type="scientific">Atta colombica</name>
    <dbReference type="NCBI Taxonomy" id="520822"/>
    <lineage>
        <taxon>Eukaryota</taxon>
        <taxon>Metazoa</taxon>
        <taxon>Ecdysozoa</taxon>
        <taxon>Arthropoda</taxon>
        <taxon>Hexapoda</taxon>
        <taxon>Insecta</taxon>
        <taxon>Pterygota</taxon>
        <taxon>Neoptera</taxon>
        <taxon>Endopterygota</taxon>
        <taxon>Hymenoptera</taxon>
        <taxon>Apocrita</taxon>
        <taxon>Aculeata</taxon>
        <taxon>Formicoidea</taxon>
        <taxon>Formicidae</taxon>
        <taxon>Myrmicinae</taxon>
        <taxon>Atta</taxon>
    </lineage>
</organism>
<evidence type="ECO:0000256" key="10">
    <source>
        <dbReference type="RuleBase" id="RU368072"/>
    </source>
</evidence>
<dbReference type="Pfam" id="PF03801">
    <property type="entry name" value="Ndc80_HEC"/>
    <property type="match status" value="1"/>
</dbReference>
<keyword evidence="7 10" id="KW-0539">Nucleus</keyword>
<evidence type="ECO:0000256" key="6">
    <source>
        <dbReference type="ARBA" id="ARBA00023054"/>
    </source>
</evidence>
<evidence type="ECO:0000256" key="8">
    <source>
        <dbReference type="ARBA" id="ARBA00023306"/>
    </source>
</evidence>
<dbReference type="InterPro" id="IPR005550">
    <property type="entry name" value="Kinetochore_Ndc80"/>
</dbReference>
<feature type="coiled-coil region" evidence="11">
    <location>
        <begin position="566"/>
        <end position="665"/>
    </location>
</feature>
<gene>
    <name evidence="14" type="ORF">ALC53_09339</name>
</gene>
<dbReference type="PANTHER" id="PTHR10643:SF2">
    <property type="entry name" value="KINETOCHORE PROTEIN NDC80 HOMOLOG"/>
    <property type="match status" value="1"/>
</dbReference>
<proteinExistence type="inferred from homology"/>
<dbReference type="AlphaFoldDB" id="A0A195B7M2"/>
<accession>A0A195B7M2</accession>
<evidence type="ECO:0000256" key="2">
    <source>
        <dbReference type="ARBA" id="ARBA00022454"/>
    </source>
</evidence>